<dbReference type="Pfam" id="PF00823">
    <property type="entry name" value="PPE"/>
    <property type="match status" value="1"/>
</dbReference>
<dbReference type="PANTHER" id="PTHR46766:SF1">
    <property type="entry name" value="GLUTAMINE-RICH PROTEIN 2"/>
    <property type="match status" value="1"/>
</dbReference>
<evidence type="ECO:0000259" key="2">
    <source>
        <dbReference type="Pfam" id="PF00823"/>
    </source>
</evidence>
<dbReference type="InterPro" id="IPR000030">
    <property type="entry name" value="PPE_dom"/>
</dbReference>
<dbReference type="PANTHER" id="PTHR46766">
    <property type="entry name" value="GLUTAMINE-RICH PROTEIN 2"/>
    <property type="match status" value="1"/>
</dbReference>
<sequence length="165" mass="16755">MNFPMFPPEVNSGLMYTGPGSGPLLAAATTWEGLAAELSAAANAYQSVVAGLTTGPWLGPASASMAAAVAPYVTWMRTTAAQAEETAAQARMAAAAYETAFAATVPPPAVAANRSLLMMLVATNILGQKTPAIAATEAQYSEMWAQDVAAMYGYATAAASATVLT</sequence>
<gene>
    <name evidence="3" type="ORF">BST37_20915</name>
</gene>
<dbReference type="Proteomes" id="UP000192374">
    <property type="component" value="Unassembled WGS sequence"/>
</dbReference>
<comment type="caution">
    <text evidence="3">The sequence shown here is derived from an EMBL/GenBank/DDBJ whole genome shotgun (WGS) entry which is preliminary data.</text>
</comment>
<feature type="non-terminal residue" evidence="3">
    <location>
        <position position="165"/>
    </location>
</feature>
<organism evidence="3 4">
    <name type="scientific">Mycobacterium noviomagense</name>
    <dbReference type="NCBI Taxonomy" id="459858"/>
    <lineage>
        <taxon>Bacteria</taxon>
        <taxon>Bacillati</taxon>
        <taxon>Actinomycetota</taxon>
        <taxon>Actinomycetes</taxon>
        <taxon>Mycobacteriales</taxon>
        <taxon>Mycobacteriaceae</taxon>
        <taxon>Mycobacterium</taxon>
    </lineage>
</organism>
<evidence type="ECO:0000256" key="1">
    <source>
        <dbReference type="ARBA" id="ARBA00010652"/>
    </source>
</evidence>
<evidence type="ECO:0000313" key="3">
    <source>
        <dbReference type="EMBL" id="ORB11092.1"/>
    </source>
</evidence>
<reference evidence="3 4" key="1">
    <citation type="submission" date="2017-02" db="EMBL/GenBank/DDBJ databases">
        <title>The new phylogeny of genus Mycobacterium.</title>
        <authorList>
            <person name="Tortoli E."/>
            <person name="Trovato A."/>
            <person name="Cirillo D.M."/>
        </authorList>
    </citation>
    <scope>NUCLEOTIDE SEQUENCE [LARGE SCALE GENOMIC DNA]</scope>
    <source>
        <strain evidence="3 4">DSM 45145</strain>
    </source>
</reference>
<dbReference type="InterPro" id="IPR038332">
    <property type="entry name" value="PPE_sf"/>
</dbReference>
<dbReference type="Gene3D" id="1.20.1260.20">
    <property type="entry name" value="PPE superfamily"/>
    <property type="match status" value="1"/>
</dbReference>
<protein>
    <recommendedName>
        <fullName evidence="2">PPE domain-containing protein</fullName>
    </recommendedName>
</protein>
<accession>A0ABX3SZD8</accession>
<name>A0ABX3SZD8_9MYCO</name>
<dbReference type="EMBL" id="MVIC01000063">
    <property type="protein sequence ID" value="ORB11092.1"/>
    <property type="molecule type" value="Genomic_DNA"/>
</dbReference>
<proteinExistence type="inferred from homology"/>
<comment type="similarity">
    <text evidence="1">Belongs to the mycobacterial PPE family.</text>
</comment>
<dbReference type="SUPFAM" id="SSF140459">
    <property type="entry name" value="PE/PPE dimer-like"/>
    <property type="match status" value="1"/>
</dbReference>
<evidence type="ECO:0000313" key="4">
    <source>
        <dbReference type="Proteomes" id="UP000192374"/>
    </source>
</evidence>
<feature type="domain" description="PPE" evidence="2">
    <location>
        <begin position="2"/>
        <end position="163"/>
    </location>
</feature>
<keyword evidence="4" id="KW-1185">Reference proteome</keyword>